<dbReference type="Gene3D" id="3.40.50.2300">
    <property type="match status" value="1"/>
</dbReference>
<accession>A0A6V8SLA6</accession>
<dbReference type="InterPro" id="IPR051819">
    <property type="entry name" value="PTS_sugar-specific_EIIB"/>
</dbReference>
<dbReference type="GO" id="GO:0009401">
    <property type="term" value="P:phosphoenolpyruvate-dependent sugar phosphotransferase system"/>
    <property type="evidence" value="ECO:0007669"/>
    <property type="project" value="UniProtKB-KW"/>
</dbReference>
<keyword evidence="6" id="KW-0418">Kinase</keyword>
<dbReference type="GO" id="GO:0008982">
    <property type="term" value="F:protein-N(PI)-phosphohistidine-sugar phosphotransferase activity"/>
    <property type="evidence" value="ECO:0007669"/>
    <property type="project" value="InterPro"/>
</dbReference>
<evidence type="ECO:0000256" key="3">
    <source>
        <dbReference type="ARBA" id="ARBA00022597"/>
    </source>
</evidence>
<feature type="domain" description="PTS EIIB type-3" evidence="9">
    <location>
        <begin position="1"/>
        <end position="107"/>
    </location>
</feature>
<dbReference type="PROSITE" id="PS51100">
    <property type="entry name" value="PTS_EIIB_TYPE_3"/>
    <property type="match status" value="1"/>
</dbReference>
<keyword evidence="11" id="KW-1185">Reference proteome</keyword>
<dbReference type="PANTHER" id="PTHR34581">
    <property type="entry name" value="PTS SYSTEM N,N'-DIACETYLCHITOBIOSE-SPECIFIC EIIB COMPONENT"/>
    <property type="match status" value="1"/>
</dbReference>
<keyword evidence="4" id="KW-0808">Transferase</keyword>
<keyword evidence="3" id="KW-0762">Sugar transport</keyword>
<keyword evidence="1" id="KW-0813">Transport</keyword>
<comment type="caution">
    <text evidence="10">The sequence shown here is derived from an EMBL/GenBank/DDBJ whole genome shotgun (WGS) entry which is preliminary data.</text>
</comment>
<name>A0A6V8SLA6_9CLOT</name>
<evidence type="ECO:0000256" key="6">
    <source>
        <dbReference type="ARBA" id="ARBA00022777"/>
    </source>
</evidence>
<reference evidence="10 11" key="1">
    <citation type="submission" date="2020-07" db="EMBL/GenBank/DDBJ databases">
        <title>A new beta-1,3-glucan-decomposing anaerobic bacterium isolated from anoxic soil subjected to biological soil disinfestation.</title>
        <authorList>
            <person name="Ueki A."/>
            <person name="Tonouchi A."/>
        </authorList>
    </citation>
    <scope>NUCLEOTIDE SEQUENCE [LARGE SCALE GENOMIC DNA]</scope>
    <source>
        <strain evidence="10 11">TW1</strain>
    </source>
</reference>
<keyword evidence="8" id="KW-0732">Signal</keyword>
<dbReference type="PANTHER" id="PTHR34581:SF2">
    <property type="entry name" value="PTS SYSTEM N,N'-DIACETYLCHITOBIOSE-SPECIFIC EIIB COMPONENT"/>
    <property type="match status" value="1"/>
</dbReference>
<evidence type="ECO:0000313" key="10">
    <source>
        <dbReference type="EMBL" id="GFP75653.1"/>
    </source>
</evidence>
<evidence type="ECO:0000256" key="7">
    <source>
        <dbReference type="PROSITE-ProRule" id="PRU00423"/>
    </source>
</evidence>
<evidence type="ECO:0000256" key="8">
    <source>
        <dbReference type="SAM" id="SignalP"/>
    </source>
</evidence>
<feature type="chain" id="PRO_5027783540" description="PTS EIIB type-3 domain-containing protein" evidence="8">
    <location>
        <begin position="19"/>
        <end position="134"/>
    </location>
</feature>
<dbReference type="RefSeq" id="WP_183277145.1">
    <property type="nucleotide sequence ID" value="NZ_BLZR01000001.1"/>
</dbReference>
<evidence type="ECO:0000259" key="9">
    <source>
        <dbReference type="PROSITE" id="PS51100"/>
    </source>
</evidence>
<evidence type="ECO:0000256" key="5">
    <source>
        <dbReference type="ARBA" id="ARBA00022683"/>
    </source>
</evidence>
<dbReference type="AlphaFoldDB" id="A0A6V8SLA6"/>
<dbReference type="Pfam" id="PF02302">
    <property type="entry name" value="PTS_IIB"/>
    <property type="match status" value="1"/>
</dbReference>
<feature type="signal peptide" evidence="8">
    <location>
        <begin position="1"/>
        <end position="18"/>
    </location>
</feature>
<dbReference type="EMBL" id="BLZR01000001">
    <property type="protein sequence ID" value="GFP75653.1"/>
    <property type="molecule type" value="Genomic_DNA"/>
</dbReference>
<proteinExistence type="predicted"/>
<keyword evidence="2" id="KW-0597">Phosphoprotein</keyword>
<organism evidence="10 11">
    <name type="scientific">Clostridium fungisolvens</name>
    <dbReference type="NCBI Taxonomy" id="1604897"/>
    <lineage>
        <taxon>Bacteria</taxon>
        <taxon>Bacillati</taxon>
        <taxon>Bacillota</taxon>
        <taxon>Clostridia</taxon>
        <taxon>Eubacteriales</taxon>
        <taxon>Clostridiaceae</taxon>
        <taxon>Clostridium</taxon>
    </lineage>
</organism>
<evidence type="ECO:0000256" key="4">
    <source>
        <dbReference type="ARBA" id="ARBA00022679"/>
    </source>
</evidence>
<protein>
    <recommendedName>
        <fullName evidence="9">PTS EIIB type-3 domain-containing protein</fullName>
    </recommendedName>
</protein>
<keyword evidence="5" id="KW-0598">Phosphotransferase system</keyword>
<evidence type="ECO:0000256" key="1">
    <source>
        <dbReference type="ARBA" id="ARBA00022448"/>
    </source>
</evidence>
<dbReference type="GO" id="GO:0016301">
    <property type="term" value="F:kinase activity"/>
    <property type="evidence" value="ECO:0007669"/>
    <property type="project" value="UniProtKB-KW"/>
</dbReference>
<sequence>MIKILLCCLGGFSSSALAQKVEKEILDNNMQNDFYIEFSPFQLAVKKVSEFDIIVCCPHLITDVKKIIKTLNPDIPIYILPPRMYGMMSFNELSLDAVDAIELYKTNRINPVYFPGEDNTLRVTRHVAYRKTKV</sequence>
<dbReference type="SUPFAM" id="SSF52794">
    <property type="entry name" value="PTS system IIB component-like"/>
    <property type="match status" value="1"/>
</dbReference>
<gene>
    <name evidence="10" type="ORF">bsdtw1_01744</name>
</gene>
<evidence type="ECO:0000256" key="2">
    <source>
        <dbReference type="ARBA" id="ARBA00022553"/>
    </source>
</evidence>
<dbReference type="InterPro" id="IPR013012">
    <property type="entry name" value="PTS_EIIB_3"/>
</dbReference>
<dbReference type="Proteomes" id="UP000580568">
    <property type="component" value="Unassembled WGS sequence"/>
</dbReference>
<feature type="modified residue" description="Phosphocysteine; by EIIA" evidence="7">
    <location>
        <position position="8"/>
    </location>
</feature>
<dbReference type="InterPro" id="IPR036095">
    <property type="entry name" value="PTS_EIIB-like_sf"/>
</dbReference>
<evidence type="ECO:0000313" key="11">
    <source>
        <dbReference type="Proteomes" id="UP000580568"/>
    </source>
</evidence>
<dbReference type="InterPro" id="IPR003501">
    <property type="entry name" value="PTS_EIIB_2/3"/>
</dbReference>